<comment type="caution">
    <text evidence="10">The sequence shown here is derived from an EMBL/GenBank/DDBJ whole genome shotgun (WGS) entry which is preliminary data.</text>
</comment>
<evidence type="ECO:0000313" key="11">
    <source>
        <dbReference type="Proteomes" id="UP000835052"/>
    </source>
</evidence>
<dbReference type="InterPro" id="IPR002918">
    <property type="entry name" value="Lipase_EstA/Esterase_EstB"/>
</dbReference>
<evidence type="ECO:0000256" key="4">
    <source>
        <dbReference type="ARBA" id="ARBA00022490"/>
    </source>
</evidence>
<dbReference type="GO" id="GO:0005096">
    <property type="term" value="F:GTPase activator activity"/>
    <property type="evidence" value="ECO:0007669"/>
    <property type="project" value="UniProtKB-KW"/>
</dbReference>
<feature type="domain" description="Rab-GAP TBC" evidence="9">
    <location>
        <begin position="35"/>
        <end position="327"/>
    </location>
</feature>
<keyword evidence="5" id="KW-0472">Membrane</keyword>
<evidence type="ECO:0000256" key="2">
    <source>
        <dbReference type="ARBA" id="ARBA00004496"/>
    </source>
</evidence>
<dbReference type="PANTHER" id="PTHR32015:SF9">
    <property type="entry name" value="LIPASE RELATED-RELATED"/>
    <property type="match status" value="1"/>
</dbReference>
<dbReference type="PANTHER" id="PTHR32015">
    <property type="entry name" value="FASTING INDUCED LIPASE"/>
    <property type="match status" value="1"/>
</dbReference>
<proteinExistence type="predicted"/>
<dbReference type="Gene3D" id="1.10.8.270">
    <property type="entry name" value="putative rabgap domain of human tbc1 domain family member 14 like domains"/>
    <property type="match status" value="1"/>
</dbReference>
<dbReference type="InterPro" id="IPR000195">
    <property type="entry name" value="Rab-GAP-TBC_dom"/>
</dbReference>
<comment type="function">
    <text evidence="6">Acts as a GTPase-activating protein for RAB35. Together with RAB35 may be involved in regulation of insulin-induced glucose transporter SLC2A4/GLUT4 translocation to the plasma membrane in adipocytes.</text>
</comment>
<keyword evidence="4" id="KW-0963">Cytoplasm</keyword>
<dbReference type="FunFam" id="1.10.8.270:FF:000019">
    <property type="entry name" value="TBC1 domain family member 13"/>
    <property type="match status" value="1"/>
</dbReference>
<protein>
    <recommendedName>
        <fullName evidence="8">TBC1 domain family member 13</fullName>
    </recommendedName>
</protein>
<dbReference type="EMBL" id="CAJGYM010000010">
    <property type="protein sequence ID" value="CAD6189292.1"/>
    <property type="molecule type" value="Genomic_DNA"/>
</dbReference>
<evidence type="ECO:0000256" key="8">
    <source>
        <dbReference type="ARBA" id="ARBA00067477"/>
    </source>
</evidence>
<dbReference type="SUPFAM" id="SSF53474">
    <property type="entry name" value="alpha/beta-Hydrolases"/>
    <property type="match status" value="1"/>
</dbReference>
<comment type="subunit">
    <text evidence="7">Interacts with RAB1A and RAB10; in a GTP-dependent manner.</text>
</comment>
<dbReference type="Gene3D" id="1.10.10.750">
    <property type="entry name" value="Ypt/Rab-GAP domain of gyp1p, domain 1"/>
    <property type="match status" value="1"/>
</dbReference>
<dbReference type="SUPFAM" id="SSF47923">
    <property type="entry name" value="Ypt/Rab-GAP domain of gyp1p"/>
    <property type="match status" value="2"/>
</dbReference>
<dbReference type="FunFam" id="3.40.50.1820:FF:000191">
    <property type="entry name" value="LIPaSe related"/>
    <property type="match status" value="1"/>
</dbReference>
<dbReference type="SMART" id="SM00164">
    <property type="entry name" value="TBC"/>
    <property type="match status" value="1"/>
</dbReference>
<gene>
    <name evidence="10" type="ORF">CAUJ_LOCUS5211</name>
</gene>
<dbReference type="GO" id="GO:0016020">
    <property type="term" value="C:membrane"/>
    <property type="evidence" value="ECO:0007669"/>
    <property type="project" value="UniProtKB-SubCell"/>
</dbReference>
<evidence type="ECO:0000259" key="9">
    <source>
        <dbReference type="PROSITE" id="PS50086"/>
    </source>
</evidence>
<keyword evidence="11" id="KW-1185">Reference proteome</keyword>
<dbReference type="InterPro" id="IPR035969">
    <property type="entry name" value="Rab-GAP_TBC_sf"/>
</dbReference>
<organism evidence="10 11">
    <name type="scientific">Caenorhabditis auriculariae</name>
    <dbReference type="NCBI Taxonomy" id="2777116"/>
    <lineage>
        <taxon>Eukaryota</taxon>
        <taxon>Metazoa</taxon>
        <taxon>Ecdysozoa</taxon>
        <taxon>Nematoda</taxon>
        <taxon>Chromadorea</taxon>
        <taxon>Rhabditida</taxon>
        <taxon>Rhabditina</taxon>
        <taxon>Rhabditomorpha</taxon>
        <taxon>Rhabditoidea</taxon>
        <taxon>Rhabditidae</taxon>
        <taxon>Peloderinae</taxon>
        <taxon>Caenorhabditis</taxon>
    </lineage>
</organism>
<evidence type="ECO:0000256" key="7">
    <source>
        <dbReference type="ARBA" id="ARBA00064536"/>
    </source>
</evidence>
<reference evidence="10" key="1">
    <citation type="submission" date="2020-10" db="EMBL/GenBank/DDBJ databases">
        <authorList>
            <person name="Kikuchi T."/>
        </authorList>
    </citation>
    <scope>NUCLEOTIDE SEQUENCE</scope>
    <source>
        <strain evidence="10">NKZ352</strain>
    </source>
</reference>
<sequence length="715" mass="81121">MSSRYLERLAKIEQVLLIENKKIDIAELRAGCSYGVPEQLRPLAWRLLLNFLPLERHKWVSHSMQQRKNYDLLVEQFVVGDKSAAVQNDHPLSDSPASDWNVYFQDNRILAQIDKDVRRLYPEIQFFQIFTKFPHREAVKFPLSRRVVGSELETQVYGTDRFGALSCVQKAKSPLPEEQSEENTSELHWQVVERILFIFAKLNPGVQYVQGMNELIAPIYYVFASDSDLEWAAHAEADTFFCFQQLMSEVKDNFIKTLDNSICGIESMMSSFHAMLASFDNQLHQHLTERLSIKPQFYAFRWFTLLLSQEFPLPDVITLWDSLFSDSNRFSLLSFVCLAMLELQRDHLLCGDFAECVRLLQNYPAYDVAAIVCLAREIMEGKAVKPSKEISKTGKIGHHLYLTLALLSLVQATEYGPMSDNFVDYLSRSPVQNAYALNQIKQYGSTGSFGGKTFPGDEPEKMPVLFIHGNSDSALKFGSGLFSSGWNNQIRYFTARGYKLSELYGITYGDRNITNSYLRRFNCEDLMGHRKFLEAILGYTGFSKINIIAHSMGVSIARKIIRGGMLRTDNGTCDLGPSISQNVKTLLGISGANYGMCACQNASQLPACGKKLGFFPGSCEGLDCLSDKPCHHLAYSRFLHDLNKGLTKEAETVVSFWSQSDDIIGNESKAWGRVTSLIPHSNDKKVFEKLKHMEMKTETVPDQYAVLNDEVDFFE</sequence>
<evidence type="ECO:0000313" key="10">
    <source>
        <dbReference type="EMBL" id="CAD6189292.1"/>
    </source>
</evidence>
<dbReference type="PROSITE" id="PS50086">
    <property type="entry name" value="TBC_RABGAP"/>
    <property type="match status" value="1"/>
</dbReference>
<dbReference type="Gene3D" id="1.10.472.80">
    <property type="entry name" value="Ypt/Rab-GAP domain of gyp1p, domain 3"/>
    <property type="match status" value="1"/>
</dbReference>
<dbReference type="GO" id="GO:0016298">
    <property type="term" value="F:lipase activity"/>
    <property type="evidence" value="ECO:0007669"/>
    <property type="project" value="TreeGrafter"/>
</dbReference>
<dbReference type="OrthoDB" id="10263206at2759"/>
<dbReference type="InterPro" id="IPR029058">
    <property type="entry name" value="AB_hydrolase_fold"/>
</dbReference>
<dbReference type="Proteomes" id="UP000835052">
    <property type="component" value="Unassembled WGS sequence"/>
</dbReference>
<dbReference type="GO" id="GO:0016042">
    <property type="term" value="P:lipid catabolic process"/>
    <property type="evidence" value="ECO:0007669"/>
    <property type="project" value="InterPro"/>
</dbReference>
<dbReference type="AlphaFoldDB" id="A0A8S1H1T0"/>
<accession>A0A8S1H1T0</accession>
<dbReference type="Gene3D" id="3.40.50.1820">
    <property type="entry name" value="alpha/beta hydrolase"/>
    <property type="match status" value="1"/>
</dbReference>
<dbReference type="Pfam" id="PF00566">
    <property type="entry name" value="RabGAP-TBC"/>
    <property type="match status" value="1"/>
</dbReference>
<dbReference type="Pfam" id="PF01674">
    <property type="entry name" value="Lipase_2"/>
    <property type="match status" value="1"/>
</dbReference>
<dbReference type="GO" id="GO:0005737">
    <property type="term" value="C:cytoplasm"/>
    <property type="evidence" value="ECO:0007669"/>
    <property type="project" value="UniProtKB-SubCell"/>
</dbReference>
<dbReference type="FunFam" id="1.10.472.80:FF:000009">
    <property type="entry name" value="TBC1 domain family member 13"/>
    <property type="match status" value="1"/>
</dbReference>
<evidence type="ECO:0000256" key="5">
    <source>
        <dbReference type="ARBA" id="ARBA00023136"/>
    </source>
</evidence>
<name>A0A8S1H1T0_9PELO</name>
<comment type="subcellular location">
    <subcellularLocation>
        <location evidence="2">Cytoplasm</location>
    </subcellularLocation>
    <subcellularLocation>
        <location evidence="1">Membrane</location>
    </subcellularLocation>
</comment>
<evidence type="ECO:0000256" key="6">
    <source>
        <dbReference type="ARBA" id="ARBA00059763"/>
    </source>
</evidence>
<evidence type="ECO:0000256" key="3">
    <source>
        <dbReference type="ARBA" id="ARBA00022468"/>
    </source>
</evidence>
<evidence type="ECO:0000256" key="1">
    <source>
        <dbReference type="ARBA" id="ARBA00004370"/>
    </source>
</evidence>
<keyword evidence="3" id="KW-0343">GTPase activation</keyword>